<dbReference type="GO" id="GO:0140096">
    <property type="term" value="F:catalytic activity, acting on a protein"/>
    <property type="evidence" value="ECO:0007669"/>
    <property type="project" value="UniProtKB-ARBA"/>
</dbReference>
<dbReference type="InterPro" id="IPR007162">
    <property type="entry name" value="DUF366"/>
</dbReference>
<dbReference type="Gene3D" id="3.30.930.10">
    <property type="entry name" value="Bira Bifunctional Protein, Domain 2"/>
    <property type="match status" value="1"/>
</dbReference>
<dbReference type="GO" id="GO:0016740">
    <property type="term" value="F:transferase activity"/>
    <property type="evidence" value="ECO:0007669"/>
    <property type="project" value="UniProtKB-ARBA"/>
</dbReference>
<dbReference type="KEGG" id="dca:Desca_1347"/>
<protein>
    <recommendedName>
        <fullName evidence="3">DUF366 domain-containing protein</fullName>
    </recommendedName>
</protein>
<dbReference type="EMBL" id="CP002736">
    <property type="protein sequence ID" value="AEF94206.1"/>
    <property type="molecule type" value="Genomic_DNA"/>
</dbReference>
<dbReference type="PIRSF" id="PIRSF006503">
    <property type="entry name" value="UCP006503"/>
    <property type="match status" value="1"/>
</dbReference>
<evidence type="ECO:0000313" key="2">
    <source>
        <dbReference type="Proteomes" id="UP000009226"/>
    </source>
</evidence>
<dbReference type="STRING" id="868595.Desca_1347"/>
<dbReference type="RefSeq" id="WP_003540959.1">
    <property type="nucleotide sequence ID" value="NC_015565.1"/>
</dbReference>
<dbReference type="SUPFAM" id="SSF55681">
    <property type="entry name" value="Class II aaRS and biotin synthetases"/>
    <property type="match status" value="1"/>
</dbReference>
<evidence type="ECO:0008006" key="3">
    <source>
        <dbReference type="Google" id="ProtNLM"/>
    </source>
</evidence>
<dbReference type="Pfam" id="PF04017">
    <property type="entry name" value="DUF366"/>
    <property type="match status" value="1"/>
</dbReference>
<accession>F6B4U4</accession>
<gene>
    <name evidence="1" type="ordered locus">Desca_1347</name>
</gene>
<dbReference type="Proteomes" id="UP000009226">
    <property type="component" value="Chromosome"/>
</dbReference>
<name>F6B4U4_DESCC</name>
<sequence length="187" mass="20749">MLVHLIKEPLKYDGRQLSSLWAFRNFGIQGDSIVCFRGACQVALTEMVDLADVRDNAPIYSEDMLHFIIEHFDMDLEKTVIRQRLFVAMIKEILEQNAGVALTRKGDDLYQDTLKLSVSIATTSPVSTLIHTALNVSSRNTPVPTIGLTDMGWNSAEILALGQSIAQAYADETVSIHLARCKVRGVN</sequence>
<dbReference type="AlphaFoldDB" id="F6B4U4"/>
<dbReference type="InterPro" id="IPR045864">
    <property type="entry name" value="aa-tRNA-synth_II/BPL/LPL"/>
</dbReference>
<dbReference type="eggNOG" id="COG2029">
    <property type="taxonomic scope" value="Bacteria"/>
</dbReference>
<keyword evidence="2" id="KW-1185">Reference proteome</keyword>
<reference evidence="1 2" key="1">
    <citation type="submission" date="2011-05" db="EMBL/GenBank/DDBJ databases">
        <title>Complete sequence of Desulfotomaculum carboxydivorans CO-1-SRB.</title>
        <authorList>
            <consortium name="US DOE Joint Genome Institute"/>
            <person name="Lucas S."/>
            <person name="Han J."/>
            <person name="Lapidus A."/>
            <person name="Cheng J.-F."/>
            <person name="Goodwin L."/>
            <person name="Pitluck S."/>
            <person name="Peters L."/>
            <person name="Mikhailova N."/>
            <person name="Lu M."/>
            <person name="Han C."/>
            <person name="Tapia R."/>
            <person name="Land M."/>
            <person name="Hauser L."/>
            <person name="Kyrpides N."/>
            <person name="Ivanova N."/>
            <person name="Pagani I."/>
            <person name="Stams A."/>
            <person name="Plugge C."/>
            <person name="Muyzer G."/>
            <person name="Kuever J."/>
            <person name="Parshina S."/>
            <person name="Ivanova A."/>
            <person name="Nazina T."/>
            <person name="Woyke T."/>
        </authorList>
    </citation>
    <scope>NUCLEOTIDE SEQUENCE [LARGE SCALE GENOMIC DNA]</scope>
    <source>
        <strain evidence="2">DSM 14880 / VKM B-2319 / CO-1-SRB</strain>
    </source>
</reference>
<proteinExistence type="predicted"/>
<evidence type="ECO:0000313" key="1">
    <source>
        <dbReference type="EMBL" id="AEF94206.1"/>
    </source>
</evidence>
<dbReference type="HOGENOM" id="CLU_113977_0_0_9"/>
<organism evidence="1 2">
    <name type="scientific">Desulfotomaculum nigrificans (strain DSM 14880 / VKM B-2319 / CO-1-SRB)</name>
    <name type="common">Desulfotomaculum carboxydivorans</name>
    <dbReference type="NCBI Taxonomy" id="868595"/>
    <lineage>
        <taxon>Bacteria</taxon>
        <taxon>Bacillati</taxon>
        <taxon>Bacillota</taxon>
        <taxon>Clostridia</taxon>
        <taxon>Eubacteriales</taxon>
        <taxon>Desulfotomaculaceae</taxon>
        <taxon>Desulfotomaculum</taxon>
    </lineage>
</organism>